<dbReference type="AlphaFoldDB" id="A0A2Z6EUU3"/>
<gene>
    <name evidence="1" type="ORF">MCB1EB_1021</name>
</gene>
<name>A0A2Z6EUU3_9BURK</name>
<dbReference type="NCBIfam" id="NF047593">
    <property type="entry name" value="IS66_ISAeme5_TnpA"/>
    <property type="match status" value="1"/>
</dbReference>
<dbReference type="KEGG" id="mcys:MCB1EB_1021"/>
<reference evidence="1 2" key="1">
    <citation type="journal article" date="2018" name="Microbes Environ.">
        <title>Comparative Genomic Insights into Endofungal Lifestyles of Two Bacterial Endosymbionts, Mycoavidus cysteinexigens and Burkholderia rhizoxinica.</title>
        <authorList>
            <person name="Sharmin D."/>
            <person name="Guo Y."/>
            <person name="Nishizawa T."/>
            <person name="Ohshima S."/>
            <person name="Sato Y."/>
            <person name="Takashima Y."/>
            <person name="Narisawa K."/>
            <person name="Ohta H."/>
        </authorList>
    </citation>
    <scope>NUCLEOTIDE SEQUENCE [LARGE SCALE GENOMIC DNA]</scope>
    <source>
        <strain evidence="1 2">B1-EB</strain>
    </source>
</reference>
<dbReference type="RefSeq" id="WP_052393690.1">
    <property type="nucleotide sequence ID" value="NZ_AP018150.1"/>
</dbReference>
<evidence type="ECO:0000313" key="2">
    <source>
        <dbReference type="Proteomes" id="UP000282597"/>
    </source>
</evidence>
<organism evidence="1 2">
    <name type="scientific">Mycoavidus cysteinexigens</name>
    <dbReference type="NCBI Taxonomy" id="1553431"/>
    <lineage>
        <taxon>Bacteria</taxon>
        <taxon>Pseudomonadati</taxon>
        <taxon>Pseudomonadota</taxon>
        <taxon>Betaproteobacteria</taxon>
        <taxon>Burkholderiales</taxon>
        <taxon>Burkholderiaceae</taxon>
        <taxon>Mycoavidus</taxon>
    </lineage>
</organism>
<keyword evidence="2" id="KW-1185">Reference proteome</keyword>
<sequence>MRAEARLQRREHWASHVSNWKRSVQTQAAYCAVHGLKLNTFKDWVVKLRKDGGLPTKPPQGLSWVSVKVQTDEASPKLTVWEASRWQLELPQKVCPHWLGQLLRELG</sequence>
<evidence type="ECO:0000313" key="1">
    <source>
        <dbReference type="EMBL" id="BBE09182.1"/>
    </source>
</evidence>
<accession>A0A2Z6EUU3</accession>
<protein>
    <submittedName>
        <fullName evidence="1">Uncharacterized protein</fullName>
    </submittedName>
</protein>
<proteinExistence type="predicted"/>
<dbReference type="Proteomes" id="UP000282597">
    <property type="component" value="Chromosome"/>
</dbReference>
<dbReference type="EMBL" id="AP018150">
    <property type="protein sequence ID" value="BBE09182.1"/>
    <property type="molecule type" value="Genomic_DNA"/>
</dbReference>